<dbReference type="PRINTS" id="PR00344">
    <property type="entry name" value="BCTRLSENSOR"/>
</dbReference>
<gene>
    <name evidence="5" type="ORF">FrCorBMG51_24160</name>
</gene>
<dbReference type="InterPro" id="IPR036890">
    <property type="entry name" value="HATPase_C_sf"/>
</dbReference>
<accession>A0ABR5EYK4</accession>
<dbReference type="RefSeq" id="WP_047225296.1">
    <property type="nucleotide sequence ID" value="NZ_JWIO01000084.1"/>
</dbReference>
<protein>
    <recommendedName>
        <fullName evidence="2">histidine kinase</fullName>
        <ecNumber evidence="2">2.7.13.3</ecNumber>
    </recommendedName>
</protein>
<evidence type="ECO:0000259" key="4">
    <source>
        <dbReference type="Pfam" id="PF02518"/>
    </source>
</evidence>
<keyword evidence="6" id="KW-1185">Reference proteome</keyword>
<reference evidence="5 6" key="1">
    <citation type="submission" date="2014-12" db="EMBL/GenBank/DDBJ databases">
        <title>Frankia sp. BMG5.1 draft genome.</title>
        <authorList>
            <person name="Gtari M."/>
            <person name="Ghodhbane-Gtari F."/>
            <person name="Nouioui I."/>
            <person name="Ktari A."/>
            <person name="Hezbri K."/>
            <person name="Mimouni W."/>
            <person name="Sbissi I."/>
            <person name="Ayari A."/>
            <person name="Yamanaka T."/>
            <person name="Normand P."/>
            <person name="Tisa L.S."/>
            <person name="Boudabous A."/>
        </authorList>
    </citation>
    <scope>NUCLEOTIDE SEQUENCE [LARGE SCALE GENOMIC DNA]</scope>
    <source>
        <strain evidence="5 6">BMG5.1</strain>
    </source>
</reference>
<dbReference type="SUPFAM" id="SSF55874">
    <property type="entry name" value="ATPase domain of HSP90 chaperone/DNA topoisomerase II/histidine kinase"/>
    <property type="match status" value="1"/>
</dbReference>
<evidence type="ECO:0000313" key="5">
    <source>
        <dbReference type="EMBL" id="KLL09544.1"/>
    </source>
</evidence>
<comment type="caution">
    <text evidence="5">The sequence shown here is derived from an EMBL/GenBank/DDBJ whole genome shotgun (WGS) entry which is preliminary data.</text>
</comment>
<feature type="non-terminal residue" evidence="5">
    <location>
        <position position="92"/>
    </location>
</feature>
<dbReference type="Pfam" id="PF02518">
    <property type="entry name" value="HATPase_c"/>
    <property type="match status" value="1"/>
</dbReference>
<dbReference type="Gene3D" id="3.30.565.10">
    <property type="entry name" value="Histidine kinase-like ATPase, C-terminal domain"/>
    <property type="match status" value="1"/>
</dbReference>
<keyword evidence="3" id="KW-0902">Two-component regulatory system</keyword>
<evidence type="ECO:0000256" key="3">
    <source>
        <dbReference type="ARBA" id="ARBA00023012"/>
    </source>
</evidence>
<evidence type="ECO:0000256" key="1">
    <source>
        <dbReference type="ARBA" id="ARBA00000085"/>
    </source>
</evidence>
<dbReference type="InterPro" id="IPR003594">
    <property type="entry name" value="HATPase_dom"/>
</dbReference>
<comment type="catalytic activity">
    <reaction evidence="1">
        <text>ATP + protein L-histidine = ADP + protein N-phospho-L-histidine.</text>
        <dbReference type="EC" id="2.7.13.3"/>
    </reaction>
</comment>
<organism evidence="5 6">
    <name type="scientific">Protofrankia coriariae</name>
    <dbReference type="NCBI Taxonomy" id="1562887"/>
    <lineage>
        <taxon>Bacteria</taxon>
        <taxon>Bacillati</taxon>
        <taxon>Actinomycetota</taxon>
        <taxon>Actinomycetes</taxon>
        <taxon>Frankiales</taxon>
        <taxon>Frankiaceae</taxon>
        <taxon>Protofrankia</taxon>
    </lineage>
</organism>
<evidence type="ECO:0000313" key="6">
    <source>
        <dbReference type="Proteomes" id="UP000035425"/>
    </source>
</evidence>
<proteinExistence type="predicted"/>
<dbReference type="InterPro" id="IPR004358">
    <property type="entry name" value="Sig_transdc_His_kin-like_C"/>
</dbReference>
<feature type="domain" description="Histidine kinase/HSP90-like ATPase" evidence="4">
    <location>
        <begin position="27"/>
        <end position="75"/>
    </location>
</feature>
<sequence length="92" mass="9391">MPLRIRLAAVFALGTLLVLAGLGALFYVHTARTRAQGGTGLGLAIVAAIATAHGGQASAANHPENGAVVTLTLRVHQLGEAARPGRGLFQDR</sequence>
<dbReference type="Proteomes" id="UP000035425">
    <property type="component" value="Unassembled WGS sequence"/>
</dbReference>
<dbReference type="EMBL" id="JWIO01000084">
    <property type="protein sequence ID" value="KLL09544.1"/>
    <property type="molecule type" value="Genomic_DNA"/>
</dbReference>
<name>A0ABR5EYK4_9ACTN</name>
<evidence type="ECO:0000256" key="2">
    <source>
        <dbReference type="ARBA" id="ARBA00012438"/>
    </source>
</evidence>
<dbReference type="EC" id="2.7.13.3" evidence="2"/>